<dbReference type="EMBL" id="CAJNOI010000877">
    <property type="protein sequence ID" value="CAF1357593.1"/>
    <property type="molecule type" value="Genomic_DNA"/>
</dbReference>
<keyword evidence="3" id="KW-1185">Reference proteome</keyword>
<accession>A0A815HXD8</accession>
<sequence length="41" mass="4750">LSYRGWALRHVTEGFKTLNFILERFLYAMESQSVGNDSPIC</sequence>
<comment type="caution">
    <text evidence="1">The sequence shown here is derived from an EMBL/GenBank/DDBJ whole genome shotgun (WGS) entry which is preliminary data.</text>
</comment>
<feature type="non-terminal residue" evidence="1">
    <location>
        <position position="1"/>
    </location>
</feature>
<evidence type="ECO:0000313" key="3">
    <source>
        <dbReference type="Proteomes" id="UP000663832"/>
    </source>
</evidence>
<dbReference type="Proteomes" id="UP000663877">
    <property type="component" value="Unassembled WGS sequence"/>
</dbReference>
<gene>
    <name evidence="1" type="ORF">BJG266_LOCUS35309</name>
    <name evidence="2" type="ORF">QVE165_LOCUS52353</name>
</gene>
<organism evidence="1 4">
    <name type="scientific">Adineta steineri</name>
    <dbReference type="NCBI Taxonomy" id="433720"/>
    <lineage>
        <taxon>Eukaryota</taxon>
        <taxon>Metazoa</taxon>
        <taxon>Spiralia</taxon>
        <taxon>Gnathifera</taxon>
        <taxon>Rotifera</taxon>
        <taxon>Eurotatoria</taxon>
        <taxon>Bdelloidea</taxon>
        <taxon>Adinetida</taxon>
        <taxon>Adinetidae</taxon>
        <taxon>Adineta</taxon>
    </lineage>
</organism>
<protein>
    <submittedName>
        <fullName evidence="1">Uncharacterized protein</fullName>
    </submittedName>
</protein>
<dbReference type="EMBL" id="CAJNOM010001227">
    <property type="protein sequence ID" value="CAF1599204.1"/>
    <property type="molecule type" value="Genomic_DNA"/>
</dbReference>
<proteinExistence type="predicted"/>
<name>A0A815HXD8_9BILA</name>
<dbReference type="Proteomes" id="UP000663832">
    <property type="component" value="Unassembled WGS sequence"/>
</dbReference>
<evidence type="ECO:0000313" key="2">
    <source>
        <dbReference type="EMBL" id="CAF1599204.1"/>
    </source>
</evidence>
<dbReference type="OrthoDB" id="10358237at2759"/>
<evidence type="ECO:0000313" key="1">
    <source>
        <dbReference type="EMBL" id="CAF1357593.1"/>
    </source>
</evidence>
<evidence type="ECO:0000313" key="4">
    <source>
        <dbReference type="Proteomes" id="UP000663877"/>
    </source>
</evidence>
<dbReference type="AlphaFoldDB" id="A0A815HXD8"/>
<reference evidence="1" key="1">
    <citation type="submission" date="2021-02" db="EMBL/GenBank/DDBJ databases">
        <authorList>
            <person name="Nowell W R."/>
        </authorList>
    </citation>
    <scope>NUCLEOTIDE SEQUENCE</scope>
</reference>